<name>A0A2P6N8W5_9EUKA</name>
<keyword evidence="2" id="KW-1185">Reference proteome</keyword>
<comment type="caution">
    <text evidence="1">The sequence shown here is derived from an EMBL/GenBank/DDBJ whole genome shotgun (WGS) entry which is preliminary data.</text>
</comment>
<reference evidence="1 2" key="1">
    <citation type="journal article" date="2018" name="Genome Biol. Evol.">
        <title>Multiple Roots of Fruiting Body Formation in Amoebozoa.</title>
        <authorList>
            <person name="Hillmann F."/>
            <person name="Forbes G."/>
            <person name="Novohradska S."/>
            <person name="Ferling I."/>
            <person name="Riege K."/>
            <person name="Groth M."/>
            <person name="Westermann M."/>
            <person name="Marz M."/>
            <person name="Spaller T."/>
            <person name="Winckler T."/>
            <person name="Schaap P."/>
            <person name="Glockner G."/>
        </authorList>
    </citation>
    <scope>NUCLEOTIDE SEQUENCE [LARGE SCALE GENOMIC DNA]</scope>
    <source>
        <strain evidence="1 2">Jena</strain>
    </source>
</reference>
<protein>
    <submittedName>
        <fullName evidence="1">Uncharacterized protein</fullName>
    </submittedName>
</protein>
<dbReference type="Proteomes" id="UP000241769">
    <property type="component" value="Unassembled WGS sequence"/>
</dbReference>
<dbReference type="AlphaFoldDB" id="A0A2P6N8W5"/>
<dbReference type="EMBL" id="MDYQ01000151">
    <property type="protein sequence ID" value="PRP80394.1"/>
    <property type="molecule type" value="Genomic_DNA"/>
</dbReference>
<evidence type="ECO:0000313" key="1">
    <source>
        <dbReference type="EMBL" id="PRP80394.1"/>
    </source>
</evidence>
<gene>
    <name evidence="1" type="ORF">PROFUN_11992</name>
</gene>
<sequence length="101" mass="11745">NEVFTEGNGVLNVIRDQLGLPELFICQFVPDPPSDELPVAEMEDYRNMVQARSQIHMLYENRESTTENYNFEYEMQVYLDVICQDSQHASEGDRAELNVVR</sequence>
<organism evidence="1 2">
    <name type="scientific">Planoprotostelium fungivorum</name>
    <dbReference type="NCBI Taxonomy" id="1890364"/>
    <lineage>
        <taxon>Eukaryota</taxon>
        <taxon>Amoebozoa</taxon>
        <taxon>Evosea</taxon>
        <taxon>Variosea</taxon>
        <taxon>Cavosteliida</taxon>
        <taxon>Cavosteliaceae</taxon>
        <taxon>Planoprotostelium</taxon>
    </lineage>
</organism>
<evidence type="ECO:0000313" key="2">
    <source>
        <dbReference type="Proteomes" id="UP000241769"/>
    </source>
</evidence>
<accession>A0A2P6N8W5</accession>
<proteinExistence type="predicted"/>
<feature type="non-terminal residue" evidence="1">
    <location>
        <position position="1"/>
    </location>
</feature>
<dbReference type="InParanoid" id="A0A2P6N8W5"/>